<accession>A0A2P2PRM1</accession>
<dbReference type="EMBL" id="GGEC01076903">
    <property type="protein sequence ID" value="MBX57387.1"/>
    <property type="molecule type" value="Transcribed_RNA"/>
</dbReference>
<reference evidence="1" key="1">
    <citation type="submission" date="2018-02" db="EMBL/GenBank/DDBJ databases">
        <title>Rhizophora mucronata_Transcriptome.</title>
        <authorList>
            <person name="Meera S.P."/>
            <person name="Sreeshan A."/>
            <person name="Augustine A."/>
        </authorList>
    </citation>
    <scope>NUCLEOTIDE SEQUENCE</scope>
    <source>
        <tissue evidence="1">Leaf</tissue>
    </source>
</reference>
<name>A0A2P2PRM1_RHIMU</name>
<evidence type="ECO:0000313" key="1">
    <source>
        <dbReference type="EMBL" id="MBX57387.1"/>
    </source>
</evidence>
<sequence length="25" mass="2671">MRSHPALLGCILQSLSSNSQDSVRA</sequence>
<organism evidence="1">
    <name type="scientific">Rhizophora mucronata</name>
    <name type="common">Asiatic mangrove</name>
    <dbReference type="NCBI Taxonomy" id="61149"/>
    <lineage>
        <taxon>Eukaryota</taxon>
        <taxon>Viridiplantae</taxon>
        <taxon>Streptophyta</taxon>
        <taxon>Embryophyta</taxon>
        <taxon>Tracheophyta</taxon>
        <taxon>Spermatophyta</taxon>
        <taxon>Magnoliopsida</taxon>
        <taxon>eudicotyledons</taxon>
        <taxon>Gunneridae</taxon>
        <taxon>Pentapetalae</taxon>
        <taxon>rosids</taxon>
        <taxon>fabids</taxon>
        <taxon>Malpighiales</taxon>
        <taxon>Rhizophoraceae</taxon>
        <taxon>Rhizophora</taxon>
    </lineage>
</organism>
<proteinExistence type="predicted"/>
<dbReference type="AlphaFoldDB" id="A0A2P2PRM1"/>
<protein>
    <submittedName>
        <fullName evidence="1">Uncharacterized protein</fullName>
    </submittedName>
</protein>